<organism evidence="2 3">
    <name type="scientific">Eufriesea mexicana</name>
    <dbReference type="NCBI Taxonomy" id="516756"/>
    <lineage>
        <taxon>Eukaryota</taxon>
        <taxon>Metazoa</taxon>
        <taxon>Ecdysozoa</taxon>
        <taxon>Arthropoda</taxon>
        <taxon>Hexapoda</taxon>
        <taxon>Insecta</taxon>
        <taxon>Pterygota</taxon>
        <taxon>Neoptera</taxon>
        <taxon>Endopterygota</taxon>
        <taxon>Hymenoptera</taxon>
        <taxon>Apocrita</taxon>
        <taxon>Aculeata</taxon>
        <taxon>Apoidea</taxon>
        <taxon>Anthophila</taxon>
        <taxon>Apidae</taxon>
        <taxon>Eufriesea</taxon>
    </lineage>
</organism>
<accession>A0A310S8H5</accession>
<dbReference type="AlphaFoldDB" id="A0A310S8H5"/>
<feature type="compositionally biased region" description="Basic and acidic residues" evidence="1">
    <location>
        <begin position="1"/>
        <end position="26"/>
    </location>
</feature>
<feature type="region of interest" description="Disordered" evidence="1">
    <location>
        <begin position="1"/>
        <end position="48"/>
    </location>
</feature>
<evidence type="ECO:0000313" key="2">
    <source>
        <dbReference type="EMBL" id="OAD54521.1"/>
    </source>
</evidence>
<gene>
    <name evidence="2" type="ORF">WN48_06672</name>
</gene>
<reference evidence="2 3" key="1">
    <citation type="submission" date="2015-07" db="EMBL/GenBank/DDBJ databases">
        <title>The genome of Eufriesea mexicana.</title>
        <authorList>
            <person name="Pan H."/>
            <person name="Kapheim K."/>
        </authorList>
    </citation>
    <scope>NUCLEOTIDE SEQUENCE [LARGE SCALE GENOMIC DNA]</scope>
    <source>
        <strain evidence="2">0111107269</strain>
        <tissue evidence="2">Whole body</tissue>
    </source>
</reference>
<keyword evidence="3" id="KW-1185">Reference proteome</keyword>
<dbReference type="Proteomes" id="UP000250275">
    <property type="component" value="Unassembled WGS sequence"/>
</dbReference>
<evidence type="ECO:0000313" key="3">
    <source>
        <dbReference type="Proteomes" id="UP000250275"/>
    </source>
</evidence>
<dbReference type="EMBL" id="KQ764421">
    <property type="protein sequence ID" value="OAD54521.1"/>
    <property type="molecule type" value="Genomic_DNA"/>
</dbReference>
<name>A0A310S8H5_9HYME</name>
<sequence>MSDMDNKETNEKCTDDSNDGGNEKNALRRSKRSIIRAPLRSTYEENAPRWKSDSMGRMREVFHI</sequence>
<protein>
    <submittedName>
        <fullName evidence="2">Uncharacterized protein</fullName>
    </submittedName>
</protein>
<evidence type="ECO:0000256" key="1">
    <source>
        <dbReference type="SAM" id="MobiDB-lite"/>
    </source>
</evidence>
<proteinExistence type="predicted"/>